<feature type="transmembrane region" description="Helical" evidence="1">
    <location>
        <begin position="291"/>
        <end position="308"/>
    </location>
</feature>
<accession>A0A3Q8U4I4</accession>
<evidence type="ECO:0000256" key="1">
    <source>
        <dbReference type="SAM" id="Phobius"/>
    </source>
</evidence>
<evidence type="ECO:0008006" key="4">
    <source>
        <dbReference type="Google" id="ProtNLM"/>
    </source>
</evidence>
<evidence type="ECO:0000313" key="3">
    <source>
        <dbReference type="Proteomes" id="UP000268230"/>
    </source>
</evidence>
<dbReference type="OrthoDB" id="9127422at2"/>
<feature type="transmembrane region" description="Helical" evidence="1">
    <location>
        <begin position="70"/>
        <end position="87"/>
    </location>
</feature>
<protein>
    <recommendedName>
        <fullName evidence="4">Glycosyltransferase RgtA/B/C/D-like domain-containing protein</fullName>
    </recommendedName>
</protein>
<evidence type="ECO:0000313" key="2">
    <source>
        <dbReference type="EMBL" id="AZL71413.1"/>
    </source>
</evidence>
<reference evidence="2 3" key="1">
    <citation type="submission" date="2018-12" db="EMBL/GenBank/DDBJ databases">
        <authorList>
            <person name="Li S."/>
            <person name="Yang R."/>
            <person name="Chen G."/>
            <person name="Zou L."/>
            <person name="Zhang C."/>
            <person name="Chen Y."/>
            <person name="Liu Z."/>
            <person name="Li Y."/>
            <person name="Yan Y."/>
            <person name="Huang M."/>
            <person name="Chen T."/>
        </authorList>
    </citation>
    <scope>NUCLEOTIDE SEQUENCE [LARGE SCALE GENOMIC DNA]</scope>
    <source>
        <strain evidence="2 3">1257</strain>
    </source>
</reference>
<dbReference type="EMBL" id="CP034338">
    <property type="protein sequence ID" value="AZL71413.1"/>
    <property type="molecule type" value="Genomic_DNA"/>
</dbReference>
<dbReference type="AlphaFoldDB" id="A0A3Q8U4I4"/>
<dbReference type="KEGG" id="pory:EJA05_07570"/>
<gene>
    <name evidence="2" type="ORF">EJA05_07570</name>
</gene>
<feature type="transmembrane region" description="Helical" evidence="1">
    <location>
        <begin position="258"/>
        <end position="284"/>
    </location>
</feature>
<dbReference type="Proteomes" id="UP000268230">
    <property type="component" value="Chromosome"/>
</dbReference>
<proteinExistence type="predicted"/>
<name>A0A3Q8U4I4_9PSED</name>
<feature type="transmembrane region" description="Helical" evidence="1">
    <location>
        <begin position="353"/>
        <end position="375"/>
    </location>
</feature>
<sequence>MTTFFPQCASSLGHAVAWVFYPAASILSLIFQDMNPLGIRVSGVVGALVWFALLAWWCSRQQHGQWSWRFTLILAFGAMGVVPYLWVMSRPEQFMLLPLLVFCVAALHGPEKEKWVQRTLLLMLMVVLLSVFFYVHPKSIFFTPFFLVVVWVGTRNFSVWVRGGLLIYTFVLAVQALADANTLSACQDAPVVREVLGSNVVNPGLLFENPYLFFRGLIKNLVYFFPNMGQHLIFSPTFQSGWLPPLEGSPSWLMLLNAVVWGAVCLFIALSHAAALIGLLFAIYRRSVTSPLLLAALLAAADVLNAMLYNGQNFYAAIQYVPIAMMISVLLFNESQGKAIASWLPAWESKAALMAAGLASLSLIALMSLVTPSLLRSADLQRAEIWGQPLSVPVFNTEAHMNAIREVGRMCHIPERSASFVVVDHMTYFVYRKNVRPVHVHYVSERAYGGDLLGKLIPFLKAHGSPGVVSRCDWIPGEMRGIEKVGEMGYCCVDLTE</sequence>
<feature type="transmembrane region" description="Helical" evidence="1">
    <location>
        <begin position="314"/>
        <end position="332"/>
    </location>
</feature>
<feature type="transmembrane region" description="Helical" evidence="1">
    <location>
        <begin position="12"/>
        <end position="31"/>
    </location>
</feature>
<keyword evidence="1" id="KW-1133">Transmembrane helix</keyword>
<feature type="transmembrane region" description="Helical" evidence="1">
    <location>
        <begin position="37"/>
        <end position="58"/>
    </location>
</feature>
<keyword evidence="1" id="KW-0812">Transmembrane</keyword>
<feature type="transmembrane region" description="Helical" evidence="1">
    <location>
        <begin position="159"/>
        <end position="178"/>
    </location>
</feature>
<feature type="transmembrane region" description="Helical" evidence="1">
    <location>
        <begin position="121"/>
        <end position="153"/>
    </location>
</feature>
<organism evidence="2 3">
    <name type="scientific">Pseudomonas entomophila</name>
    <dbReference type="NCBI Taxonomy" id="312306"/>
    <lineage>
        <taxon>Bacteria</taxon>
        <taxon>Pseudomonadati</taxon>
        <taxon>Pseudomonadota</taxon>
        <taxon>Gammaproteobacteria</taxon>
        <taxon>Pseudomonadales</taxon>
        <taxon>Pseudomonadaceae</taxon>
        <taxon>Pseudomonas</taxon>
    </lineage>
</organism>
<keyword evidence="1" id="KW-0472">Membrane</keyword>